<evidence type="ECO:0000256" key="1">
    <source>
        <dbReference type="SAM" id="MobiDB-lite"/>
    </source>
</evidence>
<reference evidence="2 3" key="1">
    <citation type="submission" date="2019-02" db="EMBL/GenBank/DDBJ databases">
        <title>Kribbella capetownensis sp. nov. and Kribbella speibonae sp. nov., isolated from soil.</title>
        <authorList>
            <person name="Curtis S.M."/>
            <person name="Norton I."/>
            <person name="Everest G.J."/>
            <person name="Meyers P.R."/>
        </authorList>
    </citation>
    <scope>NUCLEOTIDE SEQUENCE [LARGE SCALE GENOMIC DNA]</scope>
    <source>
        <strain evidence="2 3">YM53</strain>
    </source>
</reference>
<feature type="compositionally biased region" description="Basic and acidic residues" evidence="1">
    <location>
        <begin position="18"/>
        <end position="58"/>
    </location>
</feature>
<dbReference type="AlphaFoldDB" id="A0A4R0K099"/>
<dbReference type="Pfam" id="PF10009">
    <property type="entry name" value="DUF2252"/>
    <property type="match status" value="1"/>
</dbReference>
<dbReference type="EMBL" id="SJKD01000002">
    <property type="protein sequence ID" value="TCC51068.1"/>
    <property type="molecule type" value="Genomic_DNA"/>
</dbReference>
<name>A0A4R0K099_9ACTN</name>
<proteinExistence type="predicted"/>
<evidence type="ECO:0000313" key="3">
    <source>
        <dbReference type="Proteomes" id="UP000293342"/>
    </source>
</evidence>
<dbReference type="OrthoDB" id="1491115at2"/>
<feature type="region of interest" description="Disordered" evidence="1">
    <location>
        <begin position="1"/>
        <end position="58"/>
    </location>
</feature>
<keyword evidence="3" id="KW-1185">Reference proteome</keyword>
<comment type="caution">
    <text evidence="2">The sequence shown here is derived from an EMBL/GenBank/DDBJ whole genome shotgun (WGS) entry which is preliminary data.</text>
</comment>
<dbReference type="Proteomes" id="UP000293342">
    <property type="component" value="Unassembled WGS sequence"/>
</dbReference>
<dbReference type="InterPro" id="IPR018721">
    <property type="entry name" value="DUF2252"/>
</dbReference>
<gene>
    <name evidence="2" type="ORF">E0H75_13070</name>
</gene>
<dbReference type="RefSeq" id="WP_131513760.1">
    <property type="nucleotide sequence ID" value="NZ_SJKD01000002.1"/>
</dbReference>
<sequence length="489" mass="54426">MTVTTGSGSLADPATRAFRRDSKRAGTHEQSSRADRVALGKDARRVTPRESHAEFQADGSRDPVGLLLEQSKSRVPELVPIRHGRMLLSAFTFYRGAALPMAADLATTPASGLQVQLCGDAHLSNFGAYASPERELVFDVNDFDETLPGPFEWDVKRLAASLAVAGRDNGFRAKHRRKIVLAAVKAYRKAMRGFAEQTFLEVWYAHLDIEEAIWQFRSQMKAKGFEATEKMLAKAHTRDSTQALRKLTRVVEGRRRIISDPPMVVPVEEVFPDVQASAVYEQIRAVLGKYRRTLQSDRRHMLEQFTLVQAARKVVGVGSVGTRAWIVLMDSGDGVEPVFLQAKEAQPSVLAEYCGRSKYTNQGERVVAGQHLMQAESDIFLGWTHMPSPDGVDRDYYVRQLKDWKFSVPIEQSAPSGMVVYARVCGRTLARAHARSGDRVALAAYLGRSDAFDHAIADFAETYADQNERDYTAFQRAVEDGRAQATTDI</sequence>
<dbReference type="PANTHER" id="PTHR39441">
    <property type="entry name" value="DUF2252 DOMAIN-CONTAINING PROTEIN"/>
    <property type="match status" value="1"/>
</dbReference>
<protein>
    <submittedName>
        <fullName evidence="2">DUF2252 domain-containing protein</fullName>
    </submittedName>
</protein>
<accession>A0A4R0K099</accession>
<evidence type="ECO:0000313" key="2">
    <source>
        <dbReference type="EMBL" id="TCC51068.1"/>
    </source>
</evidence>
<dbReference type="PANTHER" id="PTHR39441:SF1">
    <property type="entry name" value="DUF2252 DOMAIN-CONTAINING PROTEIN"/>
    <property type="match status" value="1"/>
</dbReference>
<organism evidence="2 3">
    <name type="scientific">Kribbella capetownensis</name>
    <dbReference type="NCBI Taxonomy" id="1572659"/>
    <lineage>
        <taxon>Bacteria</taxon>
        <taxon>Bacillati</taxon>
        <taxon>Actinomycetota</taxon>
        <taxon>Actinomycetes</taxon>
        <taxon>Propionibacteriales</taxon>
        <taxon>Kribbellaceae</taxon>
        <taxon>Kribbella</taxon>
    </lineage>
</organism>